<sequence length="208" mass="22275">MYSLILLLLSALELTAAISSHRSVCERDPYRKIVPLSKYAPALEYCSKKFPSKTVTVTVTVTKNGYKHVAIAEPGQQPAYGGPEKAFWSLKNNGCAFAQTGSSPTGPCPNGAAFANTIRASFREFGICTSAELVDPPVTREERNGIRFRDSAQQGCAETCDTSRCAAVQYDPTDNQDPITCLWFGEGSTGYTLAANPTAGVAIPLVPV</sequence>
<protein>
    <submittedName>
        <fullName evidence="2">Uncharacterized protein</fullName>
    </submittedName>
</protein>
<dbReference type="GeneID" id="71987395"/>
<accession>A0A9Q8UQ34</accession>
<reference evidence="2" key="2">
    <citation type="journal article" date="2022" name="Microb. Genom.">
        <title>A chromosome-scale genome assembly of the tomato pathogen Cladosporium fulvum reveals a compartmentalized genome architecture and the presence of a dispensable chromosome.</title>
        <authorList>
            <person name="Zaccaron A.Z."/>
            <person name="Chen L.H."/>
            <person name="Samaras A."/>
            <person name="Stergiopoulos I."/>
        </authorList>
    </citation>
    <scope>NUCLEOTIDE SEQUENCE</scope>
    <source>
        <strain evidence="2">Race5_Kim</strain>
    </source>
</reference>
<keyword evidence="1" id="KW-0732">Signal</keyword>
<dbReference type="Proteomes" id="UP000756132">
    <property type="component" value="Chromosome 6"/>
</dbReference>
<name>A0A9Q8UQ34_PASFU</name>
<proteinExistence type="predicted"/>
<dbReference type="AlphaFoldDB" id="A0A9Q8UQ34"/>
<dbReference type="KEGG" id="ffu:CLAFUR5_07517"/>
<feature type="signal peptide" evidence="1">
    <location>
        <begin position="1"/>
        <end position="17"/>
    </location>
</feature>
<dbReference type="EMBL" id="CP090168">
    <property type="protein sequence ID" value="UJO18624.1"/>
    <property type="molecule type" value="Genomic_DNA"/>
</dbReference>
<dbReference type="RefSeq" id="XP_047762990.1">
    <property type="nucleotide sequence ID" value="XM_047906665.1"/>
</dbReference>
<reference evidence="2" key="1">
    <citation type="submission" date="2021-12" db="EMBL/GenBank/DDBJ databases">
        <authorList>
            <person name="Zaccaron A."/>
            <person name="Stergiopoulos I."/>
        </authorList>
    </citation>
    <scope>NUCLEOTIDE SEQUENCE</scope>
    <source>
        <strain evidence="2">Race5_Kim</strain>
    </source>
</reference>
<organism evidence="2 3">
    <name type="scientific">Passalora fulva</name>
    <name type="common">Tomato leaf mold</name>
    <name type="synonym">Cladosporium fulvum</name>
    <dbReference type="NCBI Taxonomy" id="5499"/>
    <lineage>
        <taxon>Eukaryota</taxon>
        <taxon>Fungi</taxon>
        <taxon>Dikarya</taxon>
        <taxon>Ascomycota</taxon>
        <taxon>Pezizomycotina</taxon>
        <taxon>Dothideomycetes</taxon>
        <taxon>Dothideomycetidae</taxon>
        <taxon>Mycosphaerellales</taxon>
        <taxon>Mycosphaerellaceae</taxon>
        <taxon>Fulvia</taxon>
    </lineage>
</organism>
<feature type="chain" id="PRO_5040470505" evidence="1">
    <location>
        <begin position="18"/>
        <end position="208"/>
    </location>
</feature>
<evidence type="ECO:0000313" key="3">
    <source>
        <dbReference type="Proteomes" id="UP000756132"/>
    </source>
</evidence>
<gene>
    <name evidence="2" type="ORF">CLAFUR5_07517</name>
</gene>
<evidence type="ECO:0000313" key="2">
    <source>
        <dbReference type="EMBL" id="UJO18624.1"/>
    </source>
</evidence>
<keyword evidence="3" id="KW-1185">Reference proteome</keyword>
<dbReference type="OrthoDB" id="3943664at2759"/>
<evidence type="ECO:0000256" key="1">
    <source>
        <dbReference type="SAM" id="SignalP"/>
    </source>
</evidence>